<sequence>MAPLRFRYQTIEFGDTDIHLRTLRDNQQFSDNDDIAANLGICSAAWPMFGVVWVSGEVLAHLMSRFSIAGKRILEVGCGIGLASLVLNHRLADITATDHHPEAGAFLSENTKLNNGPAIPFVRTGWTDEESDLGEFDLIIGSDLLYEADHATLLATFINQHALPRCEVIIVDPGRGHSNRFGRQMVELGYEEGGGETVDVGLLSRPFQGRILQYSR</sequence>
<dbReference type="EMBL" id="FRFE01000032">
    <property type="protein sequence ID" value="SHO52224.1"/>
    <property type="molecule type" value="Genomic_DNA"/>
</dbReference>
<dbReference type="Pfam" id="PF10294">
    <property type="entry name" value="Methyltransf_16"/>
    <property type="match status" value="1"/>
</dbReference>
<keyword evidence="2" id="KW-1185">Reference proteome</keyword>
<name>A0A1M7YHX7_9BACT</name>
<protein>
    <submittedName>
        <fullName evidence="1">Lysine methyltransferase</fullName>
    </submittedName>
</protein>
<dbReference type="PANTHER" id="PTHR14614">
    <property type="entry name" value="HEPATOCELLULAR CARCINOMA-ASSOCIATED ANTIGEN"/>
    <property type="match status" value="1"/>
</dbReference>
<dbReference type="OrthoDB" id="264333at2"/>
<organism evidence="1 2">
    <name type="scientific">Desulfopila aestuarii DSM 18488</name>
    <dbReference type="NCBI Taxonomy" id="1121416"/>
    <lineage>
        <taxon>Bacteria</taxon>
        <taxon>Pseudomonadati</taxon>
        <taxon>Thermodesulfobacteriota</taxon>
        <taxon>Desulfobulbia</taxon>
        <taxon>Desulfobulbales</taxon>
        <taxon>Desulfocapsaceae</taxon>
        <taxon>Desulfopila</taxon>
    </lineage>
</organism>
<proteinExistence type="predicted"/>
<dbReference type="STRING" id="1121416.SAMN02745220_04434"/>
<dbReference type="RefSeq" id="WP_073615841.1">
    <property type="nucleotide sequence ID" value="NZ_FRFE01000032.1"/>
</dbReference>
<dbReference type="AlphaFoldDB" id="A0A1M7YHX7"/>
<dbReference type="CDD" id="cd02440">
    <property type="entry name" value="AdoMet_MTases"/>
    <property type="match status" value="1"/>
</dbReference>
<accession>A0A1M7YHX7</accession>
<dbReference type="Proteomes" id="UP000184603">
    <property type="component" value="Unassembled WGS sequence"/>
</dbReference>
<evidence type="ECO:0000313" key="1">
    <source>
        <dbReference type="EMBL" id="SHO52224.1"/>
    </source>
</evidence>
<dbReference type="InterPro" id="IPR019410">
    <property type="entry name" value="Methyltransf_16"/>
</dbReference>
<reference evidence="1 2" key="1">
    <citation type="submission" date="2016-12" db="EMBL/GenBank/DDBJ databases">
        <authorList>
            <person name="Song W.-J."/>
            <person name="Kurnit D.M."/>
        </authorList>
    </citation>
    <scope>NUCLEOTIDE SEQUENCE [LARGE SCALE GENOMIC DNA]</scope>
    <source>
        <strain evidence="1 2">DSM 18488</strain>
    </source>
</reference>
<dbReference type="GO" id="GO:0008168">
    <property type="term" value="F:methyltransferase activity"/>
    <property type="evidence" value="ECO:0007669"/>
    <property type="project" value="UniProtKB-KW"/>
</dbReference>
<dbReference type="GO" id="GO:0032259">
    <property type="term" value="P:methylation"/>
    <property type="evidence" value="ECO:0007669"/>
    <property type="project" value="UniProtKB-KW"/>
</dbReference>
<keyword evidence="1" id="KW-0489">Methyltransferase</keyword>
<dbReference type="Gene3D" id="3.40.50.150">
    <property type="entry name" value="Vaccinia Virus protein VP39"/>
    <property type="match status" value="1"/>
</dbReference>
<dbReference type="InterPro" id="IPR029063">
    <property type="entry name" value="SAM-dependent_MTases_sf"/>
</dbReference>
<keyword evidence="1" id="KW-0808">Transferase</keyword>
<gene>
    <name evidence="1" type="ORF">SAMN02745220_04434</name>
</gene>
<evidence type="ECO:0000313" key="2">
    <source>
        <dbReference type="Proteomes" id="UP000184603"/>
    </source>
</evidence>
<dbReference type="SUPFAM" id="SSF53335">
    <property type="entry name" value="S-adenosyl-L-methionine-dependent methyltransferases"/>
    <property type="match status" value="1"/>
</dbReference>